<dbReference type="Gene3D" id="3.40.50.1820">
    <property type="entry name" value="alpha/beta hydrolase"/>
    <property type="match status" value="1"/>
</dbReference>
<dbReference type="Pfam" id="PF00561">
    <property type="entry name" value="Abhydrolase_1"/>
    <property type="match status" value="1"/>
</dbReference>
<keyword evidence="1" id="KW-0378">Hydrolase</keyword>
<reference evidence="1 2" key="1">
    <citation type="submission" date="2016-12" db="EMBL/GenBank/DDBJ databases">
        <title>The new phylogeny of genus Mycobacterium.</title>
        <authorList>
            <person name="Tortoli E."/>
            <person name="Trovato A."/>
            <person name="Cirillo D.M."/>
        </authorList>
    </citation>
    <scope>NUCLEOTIDE SEQUENCE [LARGE SCALE GENOMIC DNA]</scope>
    <source>
        <strain evidence="1 2">DSM 45130</strain>
    </source>
</reference>
<dbReference type="InterPro" id="IPR050471">
    <property type="entry name" value="AB_hydrolase"/>
</dbReference>
<dbReference type="GO" id="GO:0016787">
    <property type="term" value="F:hydrolase activity"/>
    <property type="evidence" value="ECO:0007669"/>
    <property type="project" value="UniProtKB-KW"/>
</dbReference>
<organism evidence="1 2">
    <name type="scientific">Mycolicibacterium insubricum</name>
    <dbReference type="NCBI Taxonomy" id="444597"/>
    <lineage>
        <taxon>Bacteria</taxon>
        <taxon>Bacillati</taxon>
        <taxon>Actinomycetota</taxon>
        <taxon>Actinomycetes</taxon>
        <taxon>Mycobacteriales</taxon>
        <taxon>Mycobacteriaceae</taxon>
        <taxon>Mycolicibacterium</taxon>
    </lineage>
</organism>
<accession>A0A1X0D483</accession>
<name>A0A1X0D483_9MYCO</name>
<dbReference type="Proteomes" id="UP000192801">
    <property type="component" value="Unassembled WGS sequence"/>
</dbReference>
<dbReference type="SUPFAM" id="SSF53474">
    <property type="entry name" value="alpha/beta-Hydrolases"/>
    <property type="match status" value="1"/>
</dbReference>
<evidence type="ECO:0000313" key="1">
    <source>
        <dbReference type="EMBL" id="ORA66560.1"/>
    </source>
</evidence>
<dbReference type="STRING" id="444597.BST26_16990"/>
<keyword evidence="2" id="KW-1185">Reference proteome</keyword>
<proteinExistence type="predicted"/>
<protein>
    <submittedName>
        <fullName evidence="1">Alpha/beta hydrolase</fullName>
    </submittedName>
</protein>
<dbReference type="AlphaFoldDB" id="A0A1X0D483"/>
<dbReference type="RefSeq" id="WP_083032612.1">
    <property type="nucleotide sequence ID" value="NZ_AP022618.1"/>
</dbReference>
<dbReference type="PANTHER" id="PTHR43433:SF1">
    <property type="entry name" value="BLL5160 PROTEIN"/>
    <property type="match status" value="1"/>
</dbReference>
<dbReference type="PANTHER" id="PTHR43433">
    <property type="entry name" value="HYDROLASE, ALPHA/BETA FOLD FAMILY PROTEIN"/>
    <property type="match status" value="1"/>
</dbReference>
<gene>
    <name evidence="1" type="ORF">BST26_16990</name>
</gene>
<dbReference type="EMBL" id="MVHS01000050">
    <property type="protein sequence ID" value="ORA66560.1"/>
    <property type="molecule type" value="Genomic_DNA"/>
</dbReference>
<dbReference type="InterPro" id="IPR029058">
    <property type="entry name" value="AB_hydrolase_fold"/>
</dbReference>
<dbReference type="InterPro" id="IPR000073">
    <property type="entry name" value="AB_hydrolase_1"/>
</dbReference>
<evidence type="ECO:0000313" key="2">
    <source>
        <dbReference type="Proteomes" id="UP000192801"/>
    </source>
</evidence>
<dbReference type="OrthoDB" id="5422338at2"/>
<sequence>MAPHLLLPPSRDIDVRAGDGTYLHTRVFGPEDGYPVVLSHGFVCAMGIWREQIIDLSRDHKVIAFDHRGHGASGVPGRGQYSLNHLAADLDTVLDATLAPGERAVIAGHSMGGMAIGAWSERYPHKVTDRAGGVALINSSTGDVLRQIQLLSTPERLAGGRAAIGRRIVRHLGSVPAVRVAHRPTNKLVSRLAVGDDAHPDVHATMHELATSTSRRGRHEYGRMLIEGLDRRHIKLDSLTVPTLVIGGQADRLLPIAATHRIAQSAPNVVDLVELPGGHSTILEHPEAVNQHLRRLIEVARRQDGRVD</sequence>
<comment type="caution">
    <text evidence="1">The sequence shown here is derived from an EMBL/GenBank/DDBJ whole genome shotgun (WGS) entry which is preliminary data.</text>
</comment>